<evidence type="ECO:0000313" key="1">
    <source>
        <dbReference type="EMBL" id="KAI9919167.1"/>
    </source>
</evidence>
<gene>
    <name evidence="1" type="ORF">PsorP6_011859</name>
</gene>
<name>A0ACC0WLA5_9STRA</name>
<protein>
    <submittedName>
        <fullName evidence="1">Uncharacterized protein</fullName>
    </submittedName>
</protein>
<accession>A0ACC0WLA5</accession>
<evidence type="ECO:0000313" key="2">
    <source>
        <dbReference type="Proteomes" id="UP001163321"/>
    </source>
</evidence>
<keyword evidence="2" id="KW-1185">Reference proteome</keyword>
<organism evidence="1 2">
    <name type="scientific">Peronosclerospora sorghi</name>
    <dbReference type="NCBI Taxonomy" id="230839"/>
    <lineage>
        <taxon>Eukaryota</taxon>
        <taxon>Sar</taxon>
        <taxon>Stramenopiles</taxon>
        <taxon>Oomycota</taxon>
        <taxon>Peronosporomycetes</taxon>
        <taxon>Peronosporales</taxon>
        <taxon>Peronosporaceae</taxon>
        <taxon>Peronosclerospora</taxon>
    </lineage>
</organism>
<dbReference type="EMBL" id="CM047591">
    <property type="protein sequence ID" value="KAI9919167.1"/>
    <property type="molecule type" value="Genomic_DNA"/>
</dbReference>
<dbReference type="Proteomes" id="UP001163321">
    <property type="component" value="Chromosome 12"/>
</dbReference>
<reference evidence="1 2" key="1">
    <citation type="journal article" date="2022" name="bioRxiv">
        <title>The genome of the oomycete Peronosclerospora sorghi, a cosmopolitan pathogen of maize and sorghum, is inflated with dispersed pseudogenes.</title>
        <authorList>
            <person name="Fletcher K."/>
            <person name="Martin F."/>
            <person name="Isakeit T."/>
            <person name="Cavanaugh K."/>
            <person name="Magill C."/>
            <person name="Michelmore R."/>
        </authorList>
    </citation>
    <scope>NUCLEOTIDE SEQUENCE [LARGE SCALE GENOMIC DNA]</scope>
    <source>
        <strain evidence="1">P6</strain>
    </source>
</reference>
<proteinExistence type="predicted"/>
<comment type="caution">
    <text evidence="1">The sequence shown here is derived from an EMBL/GenBank/DDBJ whole genome shotgun (WGS) entry which is preliminary data.</text>
</comment>
<sequence>MFYSQIILAKKGPLGKIWLAAHWDKKLTKQQIFSADLQTSVQSIVHPHVPLALRVSGHLLLGVVRIYSRKVKYLYTDCSDALVKIKLAFRPGVVDLPVQQQQAAPHAINVAHFGEFEAEVTYSIEYVSKGEQTDAWGGGGNAAMPVPSLDEWMTASSQTMARPEDITLADPLDRSSLDNDMIAMEDSFGGEGEDWQAFELEENVTPSGLETSHVSEIEVTRDAAAPVLPLDDSSLLHGEDKTMMDKSSVSADDDAPALFGLESTSFEVPADAPLEMEVPREDDPMDTSGGTLDISTDLNVSMNGSTRTSLEAALATVEAESTRPKKKRKLVRDTVTELTSAVLRQGMLDTSDIVRTDPITYTSIDARATNWIGADMFAQPCMQDLSDELLRMFHVTMKKRKFPFGASKDANQVDDIELTRRMSATSRMSSTSTGLDVTMGSCDGSMLQDGGEENHYEFTDLGPTEPERLDDSLPQFDEGAPPVEPEEPDLDDDLNVDIELGAVNDIRSDAAAVDHADGSSLQHKWHPHTVKVMQVLRQSLTHKDKVTYKQLTKKTRDRRTAAALFFELLQLKTLDYVELDQGAPYADITISKTARFTESIPAVDRVAA</sequence>